<dbReference type="InterPro" id="IPR041412">
    <property type="entry name" value="Xrn1_helical"/>
</dbReference>
<dbReference type="OrthoDB" id="372487at2759"/>
<evidence type="ECO:0000313" key="3">
    <source>
        <dbReference type="Proteomes" id="UP000307440"/>
    </source>
</evidence>
<dbReference type="Pfam" id="PF17846">
    <property type="entry name" value="XRN_M"/>
    <property type="match status" value="1"/>
</dbReference>
<dbReference type="Proteomes" id="UP000307440">
    <property type="component" value="Unassembled WGS sequence"/>
</dbReference>
<protein>
    <recommendedName>
        <fullName evidence="1">Xrn1 helical domain-containing protein</fullName>
    </recommendedName>
</protein>
<evidence type="ECO:0000259" key="1">
    <source>
        <dbReference type="Pfam" id="PF17846"/>
    </source>
</evidence>
<dbReference type="AlphaFoldDB" id="A0A5C3L2F1"/>
<gene>
    <name evidence="2" type="ORF">FA15DRAFT_666740</name>
</gene>
<organism evidence="2 3">
    <name type="scientific">Coprinopsis marcescibilis</name>
    <name type="common">Agaric fungus</name>
    <name type="synonym">Psathyrella marcescibilis</name>
    <dbReference type="NCBI Taxonomy" id="230819"/>
    <lineage>
        <taxon>Eukaryota</taxon>
        <taxon>Fungi</taxon>
        <taxon>Dikarya</taxon>
        <taxon>Basidiomycota</taxon>
        <taxon>Agaricomycotina</taxon>
        <taxon>Agaricomycetes</taxon>
        <taxon>Agaricomycetidae</taxon>
        <taxon>Agaricales</taxon>
        <taxon>Agaricineae</taxon>
        <taxon>Psathyrellaceae</taxon>
        <taxon>Coprinopsis</taxon>
    </lineage>
</organism>
<keyword evidence="3" id="KW-1185">Reference proteome</keyword>
<name>A0A5C3L2F1_COPMA</name>
<proteinExistence type="predicted"/>
<evidence type="ECO:0000313" key="2">
    <source>
        <dbReference type="EMBL" id="TFK27007.1"/>
    </source>
</evidence>
<sequence>MGGYLCDNGDLNLARAQIILEGLAKREDEIFRKRREGPSNAFNQCISCCFHMQVRNIDTCSCSRGAARPEC</sequence>
<dbReference type="EMBL" id="ML210168">
    <property type="protein sequence ID" value="TFK27007.1"/>
    <property type="molecule type" value="Genomic_DNA"/>
</dbReference>
<accession>A0A5C3L2F1</accession>
<feature type="domain" description="Xrn1 helical" evidence="1">
    <location>
        <begin position="1"/>
        <end position="38"/>
    </location>
</feature>
<reference evidence="2 3" key="1">
    <citation type="journal article" date="2019" name="Nat. Ecol. Evol.">
        <title>Megaphylogeny resolves global patterns of mushroom evolution.</title>
        <authorList>
            <person name="Varga T."/>
            <person name="Krizsan K."/>
            <person name="Foldi C."/>
            <person name="Dima B."/>
            <person name="Sanchez-Garcia M."/>
            <person name="Sanchez-Ramirez S."/>
            <person name="Szollosi G.J."/>
            <person name="Szarkandi J.G."/>
            <person name="Papp V."/>
            <person name="Albert L."/>
            <person name="Andreopoulos W."/>
            <person name="Angelini C."/>
            <person name="Antonin V."/>
            <person name="Barry K.W."/>
            <person name="Bougher N.L."/>
            <person name="Buchanan P."/>
            <person name="Buyck B."/>
            <person name="Bense V."/>
            <person name="Catcheside P."/>
            <person name="Chovatia M."/>
            <person name="Cooper J."/>
            <person name="Damon W."/>
            <person name="Desjardin D."/>
            <person name="Finy P."/>
            <person name="Geml J."/>
            <person name="Haridas S."/>
            <person name="Hughes K."/>
            <person name="Justo A."/>
            <person name="Karasinski D."/>
            <person name="Kautmanova I."/>
            <person name="Kiss B."/>
            <person name="Kocsube S."/>
            <person name="Kotiranta H."/>
            <person name="LaButti K.M."/>
            <person name="Lechner B.E."/>
            <person name="Liimatainen K."/>
            <person name="Lipzen A."/>
            <person name="Lukacs Z."/>
            <person name="Mihaltcheva S."/>
            <person name="Morgado L.N."/>
            <person name="Niskanen T."/>
            <person name="Noordeloos M.E."/>
            <person name="Ohm R.A."/>
            <person name="Ortiz-Santana B."/>
            <person name="Ovrebo C."/>
            <person name="Racz N."/>
            <person name="Riley R."/>
            <person name="Savchenko A."/>
            <person name="Shiryaev A."/>
            <person name="Soop K."/>
            <person name="Spirin V."/>
            <person name="Szebenyi C."/>
            <person name="Tomsovsky M."/>
            <person name="Tulloss R.E."/>
            <person name="Uehling J."/>
            <person name="Grigoriev I.V."/>
            <person name="Vagvolgyi C."/>
            <person name="Papp T."/>
            <person name="Martin F.M."/>
            <person name="Miettinen O."/>
            <person name="Hibbett D.S."/>
            <person name="Nagy L.G."/>
        </authorList>
    </citation>
    <scope>NUCLEOTIDE SEQUENCE [LARGE SCALE GENOMIC DNA]</scope>
    <source>
        <strain evidence="2 3">CBS 121175</strain>
    </source>
</reference>